<dbReference type="EMBL" id="SMKO01000010">
    <property type="protein sequence ID" value="TDD11060.1"/>
    <property type="molecule type" value="Genomic_DNA"/>
</dbReference>
<dbReference type="SMART" id="SM00421">
    <property type="entry name" value="HTH_LUXR"/>
    <property type="match status" value="1"/>
</dbReference>
<dbReference type="GO" id="GO:0006355">
    <property type="term" value="P:regulation of DNA-templated transcription"/>
    <property type="evidence" value="ECO:0007669"/>
    <property type="project" value="InterPro"/>
</dbReference>
<accession>A0A4R4WCD8</accession>
<sequence length="222" mass="23995">MPGLAQRRPYLMPVMTPTFPEGTETAQISVAILVGSELLHRGLETVLRQVPMVNLTVDGDACDVLITTEALPGTREEDVKTILLLDEAQVAGPEFALSSQFDGYLIQEEITANHLRDALHRVVAGELVIPDRLARELLTRASGPPSAADAPQRRPPVSLTARESVTLSLLADGLSNRQIARRLSISEHGAKRLVASVLLKLDSPNRTAAVVTAIKARLIEYA</sequence>
<comment type="caution">
    <text evidence="5">The sequence shown here is derived from an EMBL/GenBank/DDBJ whole genome shotgun (WGS) entry which is preliminary data.</text>
</comment>
<dbReference type="GO" id="GO:0003677">
    <property type="term" value="F:DNA binding"/>
    <property type="evidence" value="ECO:0007669"/>
    <property type="project" value="UniProtKB-KW"/>
</dbReference>
<dbReference type="Proteomes" id="UP000295258">
    <property type="component" value="Unassembled WGS sequence"/>
</dbReference>
<name>A0A4R4WCD8_9ACTN</name>
<dbReference type="PANTHER" id="PTHR44688">
    <property type="entry name" value="DNA-BINDING TRANSCRIPTIONAL ACTIVATOR DEVR_DOSR"/>
    <property type="match status" value="1"/>
</dbReference>
<keyword evidence="2" id="KW-0238">DNA-binding</keyword>
<dbReference type="Pfam" id="PF00196">
    <property type="entry name" value="GerE"/>
    <property type="match status" value="1"/>
</dbReference>
<keyword evidence="1" id="KW-0805">Transcription regulation</keyword>
<evidence type="ECO:0000256" key="2">
    <source>
        <dbReference type="ARBA" id="ARBA00023125"/>
    </source>
</evidence>
<keyword evidence="3" id="KW-0804">Transcription</keyword>
<dbReference type="PROSITE" id="PS50043">
    <property type="entry name" value="HTH_LUXR_2"/>
    <property type="match status" value="1"/>
</dbReference>
<evidence type="ECO:0000256" key="1">
    <source>
        <dbReference type="ARBA" id="ARBA00023015"/>
    </source>
</evidence>
<reference evidence="5 6" key="1">
    <citation type="submission" date="2019-03" db="EMBL/GenBank/DDBJ databases">
        <title>Draft genome sequences of novel Actinobacteria.</title>
        <authorList>
            <person name="Sahin N."/>
            <person name="Ay H."/>
            <person name="Saygin H."/>
        </authorList>
    </citation>
    <scope>NUCLEOTIDE SEQUENCE [LARGE SCALE GENOMIC DNA]</scope>
    <source>
        <strain evidence="5 6">KC310</strain>
    </source>
</reference>
<dbReference type="CDD" id="cd06170">
    <property type="entry name" value="LuxR_C_like"/>
    <property type="match status" value="1"/>
</dbReference>
<proteinExistence type="predicted"/>
<organism evidence="5 6">
    <name type="scientific">Nonomuraea deserti</name>
    <dbReference type="NCBI Taxonomy" id="1848322"/>
    <lineage>
        <taxon>Bacteria</taxon>
        <taxon>Bacillati</taxon>
        <taxon>Actinomycetota</taxon>
        <taxon>Actinomycetes</taxon>
        <taxon>Streptosporangiales</taxon>
        <taxon>Streptosporangiaceae</taxon>
        <taxon>Nonomuraea</taxon>
    </lineage>
</organism>
<dbReference type="InterPro" id="IPR016032">
    <property type="entry name" value="Sig_transdc_resp-reg_C-effctor"/>
</dbReference>
<protein>
    <submittedName>
        <fullName evidence="5">Response regulator transcription factor</fullName>
    </submittedName>
</protein>
<dbReference type="Gene3D" id="3.40.50.2300">
    <property type="match status" value="1"/>
</dbReference>
<evidence type="ECO:0000313" key="5">
    <source>
        <dbReference type="EMBL" id="TDD11060.1"/>
    </source>
</evidence>
<dbReference type="InterPro" id="IPR000792">
    <property type="entry name" value="Tscrpt_reg_LuxR_C"/>
</dbReference>
<dbReference type="PRINTS" id="PR00038">
    <property type="entry name" value="HTHLUXR"/>
</dbReference>
<feature type="domain" description="HTH luxR-type" evidence="4">
    <location>
        <begin position="152"/>
        <end position="217"/>
    </location>
</feature>
<keyword evidence="6" id="KW-1185">Reference proteome</keyword>
<dbReference type="SUPFAM" id="SSF46894">
    <property type="entry name" value="C-terminal effector domain of the bipartite response regulators"/>
    <property type="match status" value="1"/>
</dbReference>
<evidence type="ECO:0000256" key="3">
    <source>
        <dbReference type="ARBA" id="ARBA00023163"/>
    </source>
</evidence>
<evidence type="ECO:0000259" key="4">
    <source>
        <dbReference type="PROSITE" id="PS50043"/>
    </source>
</evidence>
<dbReference type="RefSeq" id="WP_132593094.1">
    <property type="nucleotide sequence ID" value="NZ_SMKO01000010.1"/>
</dbReference>
<dbReference type="PANTHER" id="PTHR44688:SF16">
    <property type="entry name" value="DNA-BINDING TRANSCRIPTIONAL ACTIVATOR DEVR_DOSR"/>
    <property type="match status" value="1"/>
</dbReference>
<gene>
    <name evidence="5" type="ORF">E1292_06770</name>
</gene>
<evidence type="ECO:0000313" key="6">
    <source>
        <dbReference type="Proteomes" id="UP000295258"/>
    </source>
</evidence>
<dbReference type="AlphaFoldDB" id="A0A4R4WCD8"/>